<evidence type="ECO:0000313" key="4">
    <source>
        <dbReference type="Proteomes" id="UP000675881"/>
    </source>
</evidence>
<organism evidence="3 4">
    <name type="scientific">Lepeophtheirus salmonis</name>
    <name type="common">Salmon louse</name>
    <name type="synonym">Caligus salmonis</name>
    <dbReference type="NCBI Taxonomy" id="72036"/>
    <lineage>
        <taxon>Eukaryota</taxon>
        <taxon>Metazoa</taxon>
        <taxon>Ecdysozoa</taxon>
        <taxon>Arthropoda</taxon>
        <taxon>Crustacea</taxon>
        <taxon>Multicrustacea</taxon>
        <taxon>Hexanauplia</taxon>
        <taxon>Copepoda</taxon>
        <taxon>Siphonostomatoida</taxon>
        <taxon>Caligidae</taxon>
        <taxon>Lepeophtheirus</taxon>
    </lineage>
</organism>
<reference evidence="3" key="1">
    <citation type="submission" date="2021-02" db="EMBL/GenBank/DDBJ databases">
        <authorList>
            <person name="Bekaert M."/>
        </authorList>
    </citation>
    <scope>NUCLEOTIDE SEQUENCE</scope>
    <source>
        <strain evidence="3">IoA-00</strain>
    </source>
</reference>
<dbReference type="Proteomes" id="UP000675881">
    <property type="component" value="Chromosome 14"/>
</dbReference>
<dbReference type="OrthoDB" id="10678507at2759"/>
<keyword evidence="1" id="KW-0175">Coiled coil</keyword>
<keyword evidence="4" id="KW-1185">Reference proteome</keyword>
<feature type="compositionally biased region" description="Polar residues" evidence="2">
    <location>
        <begin position="242"/>
        <end position="257"/>
    </location>
</feature>
<feature type="coiled-coil region" evidence="1">
    <location>
        <begin position="864"/>
        <end position="891"/>
    </location>
</feature>
<dbReference type="EMBL" id="HG994593">
    <property type="protein sequence ID" value="CAF2843283.1"/>
    <property type="molecule type" value="Genomic_DNA"/>
</dbReference>
<proteinExistence type="predicted"/>
<evidence type="ECO:0000256" key="1">
    <source>
        <dbReference type="SAM" id="Coils"/>
    </source>
</evidence>
<evidence type="ECO:0000256" key="2">
    <source>
        <dbReference type="SAM" id="MobiDB-lite"/>
    </source>
</evidence>
<dbReference type="AlphaFoldDB" id="A0A7R8CJM6"/>
<gene>
    <name evidence="3" type="ORF">LSAA_5728</name>
</gene>
<feature type="compositionally biased region" description="Pro residues" evidence="2">
    <location>
        <begin position="512"/>
        <end position="521"/>
    </location>
</feature>
<name>A0A7R8CJM6_LEPSM</name>
<evidence type="ECO:0000313" key="3">
    <source>
        <dbReference type="EMBL" id="CAF2843283.1"/>
    </source>
</evidence>
<feature type="region of interest" description="Disordered" evidence="2">
    <location>
        <begin position="235"/>
        <end position="303"/>
    </location>
</feature>
<feature type="region of interest" description="Disordered" evidence="2">
    <location>
        <begin position="497"/>
        <end position="521"/>
    </location>
</feature>
<protein>
    <submittedName>
        <fullName evidence="3">(salmon louse) hypothetical protein</fullName>
    </submittedName>
</protein>
<accession>A0A7R8CJM6</accession>
<feature type="compositionally biased region" description="Low complexity" evidence="2">
    <location>
        <begin position="264"/>
        <end position="301"/>
    </location>
</feature>
<sequence length="1118" mass="126393">MRMSSFLSVLTSPDSRAQRMLPTPSALIRPKKDIWRGHLPGGNVNRPVFTTPFPSLNNKIQKKKPRRETPKHFLISHYQTQTPPSAKTTSNIPTVTPNPTKFLHNLPKGYELVKINDLTSNHEVIPWKKAKEILQVSSTPLPPAIPPYKIWKRNPPISPDLPSLPISMHFPASSTTASSVKGPIINSIPPKVIHFGSDFTRLESKGNPVPIGVNSLTEGLPPVPRHTTPSRIIITPKGSTPHHPSTRSTPKPIQFTSIRPPPTTTFRHPTTTTFRPPTTPRSTTTTTRTSSPKRSSARSTSVIKPLTFTTTNYKTIHDPHNTNSFKSVLFNAGVLPSQNNKIYSNDYPSKRHVFRSQQHSGRPIMMERAELNHIQYPDIKSLEHVSSSILLNDAIQKQYYTSPSPVYKHRIINVPTRVPTRPTLIHIPTKPSSRVVHIVTRVPSKFLDTIGHIPETGHTSYKHNIRQPITYGASPSASPDYVKSLNVQSYKYPNYHLPPPIPSRPHHHPLLPHHPLPPHPPRPSSYPLHRYDRKILVGNHTKRIYITPDKDDKIHIELPPNISLADFLQRIHFKIPSEDESKKVFSAPTKFLAPLAETIKQTTTIHITKKPVSSTVLLQRSFSSPTANPFLLTTTTSHSSLYQQQLLIQLLNLQLKVFKQCRDTPLMISIRRDVASLVSTVSELKDQRKNDAESIPKQVEKRLKNTFEDMSIMRKNINETLMRTILSSRSDAPSEEDEVNIQILQTELERLGGMIGDQRSNKSCRYGSEQIKETSPFTTQNWFTSTPATTPNPFTTTITTSTSNNVFRTFKVGAKLNPEPISSSFRGGASSTITVTGDGVNSVPQKLVEESTQNPQIEAEKIFLLQQRRLLIEEKNKLDEERRQLANLCSHSTMILHQSVKYKNSQRRLKDDYDEVVYTDDNDWSSSDWQPSYKSSYIINPTKEVNENHGSKSFKRPSDDFKFYDTKTNSYIIQGHGLLESSDEVSFNSSPLEVILYPDSAKELLNSSAGKTKSYVIDPLLNEKGSATIGKERDNLTISDFYYLGQGLMKLFYTFFINTILVEKYGTNIIIVGKLTKSANHQFSSERRINVNAIMFNFERECEPKRLIKNGCDSMINF</sequence>